<comment type="similarity">
    <text evidence="1 5">Belongs to the peptidase S41A family.</text>
</comment>
<dbReference type="OrthoDB" id="9812068at2"/>
<keyword evidence="10" id="KW-1185">Reference proteome</keyword>
<dbReference type="InterPro" id="IPR001478">
    <property type="entry name" value="PDZ"/>
</dbReference>
<dbReference type="EMBL" id="QLAG01000003">
    <property type="protein sequence ID" value="TLX64905.1"/>
    <property type="molecule type" value="Genomic_DNA"/>
</dbReference>
<dbReference type="InterPro" id="IPR029045">
    <property type="entry name" value="ClpP/crotonase-like_dom_sf"/>
</dbReference>
<evidence type="ECO:0000256" key="7">
    <source>
        <dbReference type="SAM" id="SignalP"/>
    </source>
</evidence>
<dbReference type="GO" id="GO:0008236">
    <property type="term" value="F:serine-type peptidase activity"/>
    <property type="evidence" value="ECO:0007669"/>
    <property type="project" value="UniProtKB-KW"/>
</dbReference>
<evidence type="ECO:0000256" key="5">
    <source>
        <dbReference type="RuleBase" id="RU004404"/>
    </source>
</evidence>
<evidence type="ECO:0000313" key="10">
    <source>
        <dbReference type="Proteomes" id="UP000306753"/>
    </source>
</evidence>
<dbReference type="Gene3D" id="3.90.226.10">
    <property type="entry name" value="2-enoyl-CoA Hydratase, Chain A, domain 1"/>
    <property type="match status" value="1"/>
</dbReference>
<dbReference type="InterPro" id="IPR055210">
    <property type="entry name" value="CtpA/B_N"/>
</dbReference>
<dbReference type="AlphaFoldDB" id="A0A5R9R3I6"/>
<dbReference type="InterPro" id="IPR005151">
    <property type="entry name" value="Tail-specific_protease"/>
</dbReference>
<reference evidence="9 10" key="1">
    <citation type="journal article" date="2017" name="Eur. J. Clin. Microbiol. Infect. Dis.">
        <title>Uncommonly isolated clinical Pseudomonas: identification and phylogenetic assignation.</title>
        <authorList>
            <person name="Mulet M."/>
            <person name="Gomila M."/>
            <person name="Ramirez A."/>
            <person name="Cardew S."/>
            <person name="Moore E.R."/>
            <person name="Lalucat J."/>
            <person name="Garcia-Valdes E."/>
        </authorList>
    </citation>
    <scope>NUCLEOTIDE SEQUENCE [LARGE SCALE GENOMIC DNA]</scope>
    <source>
        <strain evidence="9 10">SD129</strain>
    </source>
</reference>
<evidence type="ECO:0000259" key="8">
    <source>
        <dbReference type="PROSITE" id="PS50106"/>
    </source>
</evidence>
<dbReference type="FunFam" id="2.30.42.10:FF:000063">
    <property type="entry name" value="Peptidase, S41 family"/>
    <property type="match status" value="1"/>
</dbReference>
<dbReference type="SUPFAM" id="SSF52096">
    <property type="entry name" value="ClpP/crotonase"/>
    <property type="match status" value="1"/>
</dbReference>
<dbReference type="SMART" id="SM00228">
    <property type="entry name" value="PDZ"/>
    <property type="match status" value="1"/>
</dbReference>
<evidence type="ECO:0000256" key="3">
    <source>
        <dbReference type="ARBA" id="ARBA00022801"/>
    </source>
</evidence>
<dbReference type="RefSeq" id="WP_138406698.1">
    <property type="nucleotide sequence ID" value="NZ_QLAE01000002.1"/>
</dbReference>
<dbReference type="FunFam" id="3.90.226.10:FF:000029">
    <property type="entry name" value="Peptidase, S41 family"/>
    <property type="match status" value="1"/>
</dbReference>
<dbReference type="SUPFAM" id="SSF50156">
    <property type="entry name" value="PDZ domain-like"/>
    <property type="match status" value="1"/>
</dbReference>
<dbReference type="PANTHER" id="PTHR32060:SF30">
    <property type="entry name" value="CARBOXY-TERMINAL PROCESSING PROTEASE CTPA"/>
    <property type="match status" value="1"/>
</dbReference>
<dbReference type="GO" id="GO:0030288">
    <property type="term" value="C:outer membrane-bounded periplasmic space"/>
    <property type="evidence" value="ECO:0007669"/>
    <property type="project" value="TreeGrafter"/>
</dbReference>
<dbReference type="Pfam" id="PF13180">
    <property type="entry name" value="PDZ_2"/>
    <property type="match status" value="1"/>
</dbReference>
<keyword evidence="3 5" id="KW-0378">Hydrolase</keyword>
<evidence type="ECO:0000256" key="4">
    <source>
        <dbReference type="ARBA" id="ARBA00022825"/>
    </source>
</evidence>
<comment type="caution">
    <text evidence="9">The sequence shown here is derived from an EMBL/GenBank/DDBJ whole genome shotgun (WGS) entry which is preliminary data.</text>
</comment>
<dbReference type="CDD" id="cd07560">
    <property type="entry name" value="Peptidase_S41_CPP"/>
    <property type="match status" value="1"/>
</dbReference>
<protein>
    <submittedName>
        <fullName evidence="9">Peptidase S41</fullName>
    </submittedName>
</protein>
<feature type="domain" description="PDZ" evidence="8">
    <location>
        <begin position="100"/>
        <end position="168"/>
    </location>
</feature>
<dbReference type="Gene3D" id="3.30.750.44">
    <property type="match status" value="1"/>
</dbReference>
<dbReference type="NCBIfam" id="TIGR00225">
    <property type="entry name" value="prc"/>
    <property type="match status" value="1"/>
</dbReference>
<dbReference type="Proteomes" id="UP000306753">
    <property type="component" value="Unassembled WGS sequence"/>
</dbReference>
<evidence type="ECO:0000256" key="6">
    <source>
        <dbReference type="SAM" id="MobiDB-lite"/>
    </source>
</evidence>
<feature type="region of interest" description="Disordered" evidence="6">
    <location>
        <begin position="395"/>
        <end position="426"/>
    </location>
</feature>
<dbReference type="GO" id="GO:0006508">
    <property type="term" value="P:proteolysis"/>
    <property type="evidence" value="ECO:0007669"/>
    <property type="project" value="UniProtKB-KW"/>
</dbReference>
<dbReference type="Gene3D" id="2.30.42.10">
    <property type="match status" value="1"/>
</dbReference>
<dbReference type="Pfam" id="PF03572">
    <property type="entry name" value="Peptidase_S41"/>
    <property type="match status" value="1"/>
</dbReference>
<dbReference type="Pfam" id="PF22694">
    <property type="entry name" value="CtpB_N-like"/>
    <property type="match status" value="1"/>
</dbReference>
<evidence type="ECO:0000313" key="9">
    <source>
        <dbReference type="EMBL" id="TLX64905.1"/>
    </source>
</evidence>
<gene>
    <name evidence="9" type="ORF">DN820_03420</name>
</gene>
<proteinExistence type="inferred from homology"/>
<dbReference type="GO" id="GO:0007165">
    <property type="term" value="P:signal transduction"/>
    <property type="evidence" value="ECO:0007669"/>
    <property type="project" value="TreeGrafter"/>
</dbReference>
<sequence>MLYLRRFARPSTLALAVTLGAYGNAWAQQPAELVPPPVIDAPANKSPLPLDELRTFAEVLDRIKAAYVEPVDDKTLLENAIKGMLSNLDPHSAYLEPEAFAELQESTSGEFGGLGIEVGLEDGFIKVVSPIDDTPASKAGIEAGDLIVKIDGQPTKGLSMMEAVEKMRGKPGSEITLSIVRDGGSPRDIKLTRAVIKVRSVRSQILEPGYGYLRITQFQVNTGDEVGKALERLKKENQGNKLNGLVLDLRNNPGGVLQAAVEVADHFLTGGLVVYTKGRIANSELRFNADPADPSEGVPLVVLINGGSASASEIVAGALQDHKRGVLMGTDSFGKGSVQTVLPLNNDRALKLTTALYYTPNGRSIQAQGIVPDIQVERAKLTREQAAEGFREADLQGHLGNGNGGPDRPSSTQVVSDSPRPQDDDFQLGQALNLLKGLNLTRGK</sequence>
<organism evidence="9 10">
    <name type="scientific">Stutzerimonas nosocomialis</name>
    <dbReference type="NCBI Taxonomy" id="1056496"/>
    <lineage>
        <taxon>Bacteria</taxon>
        <taxon>Pseudomonadati</taxon>
        <taxon>Pseudomonadota</taxon>
        <taxon>Gammaproteobacteria</taxon>
        <taxon>Pseudomonadales</taxon>
        <taxon>Pseudomonadaceae</taxon>
        <taxon>Stutzerimonas</taxon>
    </lineage>
</organism>
<name>A0A5R9R3I6_9GAMM</name>
<dbReference type="GO" id="GO:0004175">
    <property type="term" value="F:endopeptidase activity"/>
    <property type="evidence" value="ECO:0007669"/>
    <property type="project" value="TreeGrafter"/>
</dbReference>
<evidence type="ECO:0000256" key="1">
    <source>
        <dbReference type="ARBA" id="ARBA00009179"/>
    </source>
</evidence>
<feature type="signal peptide" evidence="7">
    <location>
        <begin position="1"/>
        <end position="27"/>
    </location>
</feature>
<keyword evidence="7" id="KW-0732">Signal</keyword>
<feature type="chain" id="PRO_5024467850" evidence="7">
    <location>
        <begin position="28"/>
        <end position="444"/>
    </location>
</feature>
<accession>A0A5R9R3I6</accession>
<dbReference type="SMART" id="SM00245">
    <property type="entry name" value="TSPc"/>
    <property type="match status" value="1"/>
</dbReference>
<dbReference type="FunFam" id="3.30.750.44:FF:000001">
    <property type="entry name" value="S41 family peptidase"/>
    <property type="match status" value="1"/>
</dbReference>
<keyword evidence="2 5" id="KW-0645">Protease</keyword>
<evidence type="ECO:0000256" key="2">
    <source>
        <dbReference type="ARBA" id="ARBA00022670"/>
    </source>
</evidence>
<dbReference type="InterPro" id="IPR036034">
    <property type="entry name" value="PDZ_sf"/>
</dbReference>
<dbReference type="PROSITE" id="PS50106">
    <property type="entry name" value="PDZ"/>
    <property type="match status" value="1"/>
</dbReference>
<dbReference type="CDD" id="cd06782">
    <property type="entry name" value="cpPDZ_CPP-like"/>
    <property type="match status" value="1"/>
</dbReference>
<dbReference type="PANTHER" id="PTHR32060">
    <property type="entry name" value="TAIL-SPECIFIC PROTEASE"/>
    <property type="match status" value="1"/>
</dbReference>
<keyword evidence="4 5" id="KW-0720">Serine protease</keyword>
<dbReference type="InterPro" id="IPR004447">
    <property type="entry name" value="Peptidase_S41A"/>
</dbReference>